<feature type="transmembrane region" description="Helical" evidence="2">
    <location>
        <begin position="16"/>
        <end position="35"/>
    </location>
</feature>
<evidence type="ECO:0000256" key="2">
    <source>
        <dbReference type="SAM" id="Phobius"/>
    </source>
</evidence>
<dbReference type="AlphaFoldDB" id="A0AAN0KB95"/>
<protein>
    <recommendedName>
        <fullName evidence="5">DUF1345 domain-containing protein</fullName>
    </recommendedName>
</protein>
<dbReference type="Proteomes" id="UP001431656">
    <property type="component" value="Chromosome"/>
</dbReference>
<evidence type="ECO:0000313" key="4">
    <source>
        <dbReference type="Proteomes" id="UP001431656"/>
    </source>
</evidence>
<keyword evidence="2" id="KW-0472">Membrane</keyword>
<keyword evidence="2" id="KW-1133">Transmembrane helix</keyword>
<evidence type="ECO:0000256" key="1">
    <source>
        <dbReference type="SAM" id="MobiDB-lite"/>
    </source>
</evidence>
<feature type="transmembrane region" description="Helical" evidence="2">
    <location>
        <begin position="142"/>
        <end position="166"/>
    </location>
</feature>
<dbReference type="KEGG" id="broo:brsh051_25280"/>
<feature type="transmembrane region" description="Helical" evidence="2">
    <location>
        <begin position="172"/>
        <end position="193"/>
    </location>
</feature>
<organism evidence="3 4">
    <name type="scientific">Brooklawnia propionicigenes</name>
    <dbReference type="NCBI Taxonomy" id="3041175"/>
    <lineage>
        <taxon>Bacteria</taxon>
        <taxon>Bacillati</taxon>
        <taxon>Actinomycetota</taxon>
        <taxon>Actinomycetes</taxon>
        <taxon>Propionibacteriales</taxon>
        <taxon>Propionibacteriaceae</taxon>
        <taxon>Brooklawnia</taxon>
    </lineage>
</organism>
<feature type="region of interest" description="Disordered" evidence="1">
    <location>
        <begin position="89"/>
        <end position="108"/>
    </location>
</feature>
<dbReference type="InterPro" id="IPR009781">
    <property type="entry name" value="DUF1345"/>
</dbReference>
<sequence>MAARFRSAILDEKKRSAVCAAVTILVAVPISYLWLRHEGAPAEHVAAVGAVIVWTVFAVVEAGATFLAYRGLTSDQLLAVLKADTGAATDAESPRAEQQQSESVSAETGPGAIVQAFAGRLSGSIEQGRRYWRRGTHDSYQVPSWSVHVSILALLVVGGILVTPALRGSQSVLFVALAMVIGSWVNVLVSYGVHYARLDIRARVFSFPGGQLREFVDYLYLALAVQTAFGTNDVSVTSVAGRRAVMGHSALAFVFNSVLIAMIVSLMLSSAYG</sequence>
<keyword evidence="2" id="KW-0812">Transmembrane</keyword>
<keyword evidence="4" id="KW-1185">Reference proteome</keyword>
<dbReference type="RefSeq" id="WP_286265578.1">
    <property type="nucleotide sequence ID" value="NZ_AP028056.1"/>
</dbReference>
<reference evidence="3" key="1">
    <citation type="journal article" date="2024" name="Int. J. Syst. Evol. Microbiol.">
        <title>Brooklawnia propionicigenes sp. nov., a facultatively anaerobic, propionate-producing bacterium isolated from a methanogenic reactor treating waste from cattle farms.</title>
        <authorList>
            <person name="Akita Y."/>
            <person name="Ueki A."/>
            <person name="Tonouchi A."/>
            <person name="Sugawara Y."/>
            <person name="Honma S."/>
            <person name="Kaku N."/>
            <person name="Ueki K."/>
        </authorList>
    </citation>
    <scope>NUCLEOTIDE SEQUENCE</scope>
    <source>
        <strain evidence="3">SH051</strain>
    </source>
</reference>
<dbReference type="Pfam" id="PF07077">
    <property type="entry name" value="DUF1345"/>
    <property type="match status" value="1"/>
</dbReference>
<feature type="transmembrane region" description="Helical" evidence="2">
    <location>
        <begin position="250"/>
        <end position="272"/>
    </location>
</feature>
<evidence type="ECO:0000313" key="3">
    <source>
        <dbReference type="EMBL" id="BEH03247.1"/>
    </source>
</evidence>
<accession>A0AAN0KB95</accession>
<gene>
    <name evidence="3" type="ORF">brsh051_25280</name>
</gene>
<name>A0AAN0KB95_9ACTN</name>
<dbReference type="EMBL" id="AP028056">
    <property type="protein sequence ID" value="BEH03247.1"/>
    <property type="molecule type" value="Genomic_DNA"/>
</dbReference>
<evidence type="ECO:0008006" key="5">
    <source>
        <dbReference type="Google" id="ProtNLM"/>
    </source>
</evidence>
<feature type="compositionally biased region" description="Polar residues" evidence="1">
    <location>
        <begin position="96"/>
        <end position="106"/>
    </location>
</feature>
<proteinExistence type="predicted"/>
<feature type="transmembrane region" description="Helical" evidence="2">
    <location>
        <begin position="47"/>
        <end position="69"/>
    </location>
</feature>